<dbReference type="InterPro" id="IPR001398">
    <property type="entry name" value="Macrophage_inhib_fac"/>
</dbReference>
<evidence type="ECO:0000256" key="3">
    <source>
        <dbReference type="ARBA" id="ARBA00011233"/>
    </source>
</evidence>
<organism evidence="10 11">
    <name type="scientific">Engystomops pustulosus</name>
    <name type="common">Tungara frog</name>
    <name type="synonym">Physalaemus pustulosus</name>
    <dbReference type="NCBI Taxonomy" id="76066"/>
    <lineage>
        <taxon>Eukaryota</taxon>
        <taxon>Metazoa</taxon>
        <taxon>Chordata</taxon>
        <taxon>Craniata</taxon>
        <taxon>Vertebrata</taxon>
        <taxon>Euteleostomi</taxon>
        <taxon>Amphibia</taxon>
        <taxon>Batrachia</taxon>
        <taxon>Anura</taxon>
        <taxon>Neobatrachia</taxon>
        <taxon>Hyloidea</taxon>
        <taxon>Leptodactylidae</taxon>
        <taxon>Leiuperinae</taxon>
        <taxon>Engystomops</taxon>
    </lineage>
</organism>
<comment type="function">
    <text evidence="8">Tautomerization of D-dopachrome with decarboxylation to give 5,6-dihydroxyindole (DHI).</text>
</comment>
<dbReference type="Proteomes" id="UP000824782">
    <property type="component" value="Unassembled WGS sequence"/>
</dbReference>
<keyword evidence="7" id="KW-0456">Lyase</keyword>
<keyword evidence="5" id="KW-0007">Acetylation</keyword>
<keyword evidence="11" id="KW-1185">Reference proteome</keyword>
<dbReference type="GO" id="GO:0005737">
    <property type="term" value="C:cytoplasm"/>
    <property type="evidence" value="ECO:0007669"/>
    <property type="project" value="UniProtKB-SubCell"/>
</dbReference>
<evidence type="ECO:0000256" key="4">
    <source>
        <dbReference type="ARBA" id="ARBA00022490"/>
    </source>
</evidence>
<dbReference type="GO" id="GO:0050178">
    <property type="term" value="F:phenylpyruvate tautomerase activity"/>
    <property type="evidence" value="ECO:0007669"/>
    <property type="project" value="TreeGrafter"/>
</dbReference>
<dbReference type="EC" id="4.1.1.84" evidence="9"/>
<evidence type="ECO:0000256" key="6">
    <source>
        <dbReference type="ARBA" id="ARBA00023101"/>
    </source>
</evidence>
<name>A0AAV7DJT4_ENGPU</name>
<evidence type="ECO:0000256" key="7">
    <source>
        <dbReference type="ARBA" id="ARBA00023239"/>
    </source>
</evidence>
<sequence>MPFLDFDTNLSQEGIAEDFAEKLCSAAASILGKDKERVNATVRCGLSMVVGGSSAPCAQLIISSIGVVGTAEQNKEHSAKFFEFLTKELNLGEDRVLLRFHPLEPWQIGKKRTVMTFL</sequence>
<comment type="subcellular location">
    <subcellularLocation>
        <location evidence="1">Cytoplasm</location>
    </subcellularLocation>
</comment>
<keyword evidence="6" id="KW-0470">Melanin biosynthesis</keyword>
<dbReference type="Gene3D" id="3.30.429.10">
    <property type="entry name" value="Macrophage Migration Inhibitory Factor"/>
    <property type="match status" value="1"/>
</dbReference>
<evidence type="ECO:0000256" key="2">
    <source>
        <dbReference type="ARBA" id="ARBA00005851"/>
    </source>
</evidence>
<dbReference type="PANTHER" id="PTHR11954">
    <property type="entry name" value="D-DOPACHROME DECARBOXYLASE"/>
    <property type="match status" value="1"/>
</dbReference>
<proteinExistence type="inferred from homology"/>
<evidence type="ECO:0000313" key="10">
    <source>
        <dbReference type="EMBL" id="KAG8597194.1"/>
    </source>
</evidence>
<evidence type="ECO:0000256" key="9">
    <source>
        <dbReference type="ARBA" id="ARBA00038884"/>
    </source>
</evidence>
<dbReference type="InterPro" id="IPR014347">
    <property type="entry name" value="Tautomerase/MIF_sf"/>
</dbReference>
<evidence type="ECO:0000256" key="8">
    <source>
        <dbReference type="ARBA" id="ARBA00037460"/>
    </source>
</evidence>
<dbReference type="PANTHER" id="PTHR11954:SF22">
    <property type="entry name" value="D-DOPACHROME DECARBOXYLASE"/>
    <property type="match status" value="1"/>
</dbReference>
<dbReference type="EMBL" id="WNYA01000001">
    <property type="protein sequence ID" value="KAG8597194.1"/>
    <property type="molecule type" value="Genomic_DNA"/>
</dbReference>
<accession>A0AAV7DJT4</accession>
<comment type="similarity">
    <text evidence="2">Belongs to the MIF family.</text>
</comment>
<dbReference type="GO" id="GO:0005615">
    <property type="term" value="C:extracellular space"/>
    <property type="evidence" value="ECO:0007669"/>
    <property type="project" value="TreeGrafter"/>
</dbReference>
<evidence type="ECO:0000256" key="1">
    <source>
        <dbReference type="ARBA" id="ARBA00004496"/>
    </source>
</evidence>
<protein>
    <recommendedName>
        <fullName evidence="9">D-dopachrome decarboxylase</fullName>
        <ecNumber evidence="9">4.1.1.84</ecNumber>
    </recommendedName>
</protein>
<evidence type="ECO:0000313" key="11">
    <source>
        <dbReference type="Proteomes" id="UP000824782"/>
    </source>
</evidence>
<dbReference type="GO" id="GO:0042438">
    <property type="term" value="P:melanin biosynthetic process"/>
    <property type="evidence" value="ECO:0007669"/>
    <property type="project" value="UniProtKB-KW"/>
</dbReference>
<comment type="caution">
    <text evidence="10">The sequence shown here is derived from an EMBL/GenBank/DDBJ whole genome shotgun (WGS) entry which is preliminary data.</text>
</comment>
<dbReference type="EMBL" id="WNYA01000001">
    <property type="protein sequence ID" value="KAG8597195.1"/>
    <property type="molecule type" value="Genomic_DNA"/>
</dbReference>
<dbReference type="AlphaFoldDB" id="A0AAV7DJT4"/>
<reference evidence="10" key="1">
    <citation type="thesis" date="2020" institute="ProQuest LLC" country="789 East Eisenhower Parkway, Ann Arbor, MI, USA">
        <title>Comparative Genomics and Chromosome Evolution.</title>
        <authorList>
            <person name="Mudd A.B."/>
        </authorList>
    </citation>
    <scope>NUCLEOTIDE SEQUENCE</scope>
    <source>
        <strain evidence="10">237g6f4</strain>
        <tissue evidence="10">Blood</tissue>
    </source>
</reference>
<evidence type="ECO:0000256" key="5">
    <source>
        <dbReference type="ARBA" id="ARBA00022990"/>
    </source>
</evidence>
<dbReference type="SUPFAM" id="SSF55331">
    <property type="entry name" value="Tautomerase/MIF"/>
    <property type="match status" value="1"/>
</dbReference>
<gene>
    <name evidence="10" type="ORF">GDO81_002186</name>
</gene>
<keyword evidence="4" id="KW-0963">Cytoplasm</keyword>
<dbReference type="GO" id="GO:0033981">
    <property type="term" value="F:D-dopachrome decarboxylase activity"/>
    <property type="evidence" value="ECO:0007669"/>
    <property type="project" value="UniProtKB-EC"/>
</dbReference>
<dbReference type="Pfam" id="PF01187">
    <property type="entry name" value="MIF"/>
    <property type="match status" value="1"/>
</dbReference>
<comment type="subunit">
    <text evidence="3">Homotrimer.</text>
</comment>